<dbReference type="NCBIfam" id="TIGR00966">
    <property type="entry name" value="transloc_SecF"/>
    <property type="match status" value="1"/>
</dbReference>
<dbReference type="Gene3D" id="3.30.70.3220">
    <property type="match status" value="1"/>
</dbReference>
<dbReference type="GO" id="GO:0065002">
    <property type="term" value="P:intracellular protein transmembrane transport"/>
    <property type="evidence" value="ECO:0007669"/>
    <property type="project" value="UniProtKB-UniRule"/>
</dbReference>
<keyword evidence="8 9" id="KW-0472">Membrane</keyword>
<keyword evidence="15" id="KW-1185">Reference proteome</keyword>
<dbReference type="GO" id="GO:0005886">
    <property type="term" value="C:plasma membrane"/>
    <property type="evidence" value="ECO:0007669"/>
    <property type="project" value="UniProtKB-SubCell"/>
</dbReference>
<feature type="transmembrane region" description="Helical" evidence="9">
    <location>
        <begin position="839"/>
        <end position="861"/>
    </location>
</feature>
<keyword evidence="3 9" id="KW-1003">Cell membrane</keyword>
<dbReference type="InterPro" id="IPR054384">
    <property type="entry name" value="SecDF_P1_head"/>
</dbReference>
<feature type="transmembrane region" description="Helical" evidence="9">
    <location>
        <begin position="564"/>
        <end position="585"/>
    </location>
</feature>
<comment type="function">
    <text evidence="9">Part of the Sec protein translocase complex. Interacts with the SecYEG preprotein conducting channel. SecDF uses the proton motive force (PMF) to complete protein translocation after the ATP-dependent function of SecA.</text>
</comment>
<dbReference type="InterPro" id="IPR048634">
    <property type="entry name" value="SecD_SecF_C"/>
</dbReference>
<comment type="subunit">
    <text evidence="9">Forms a complex with SecF. Part of the essential Sec protein translocation apparatus which comprises SecA, SecYEG and auxiliary proteins SecDF. Other proteins may also be involved.</text>
</comment>
<feature type="transmembrane region" description="Helical" evidence="9">
    <location>
        <begin position="927"/>
        <end position="945"/>
    </location>
</feature>
<feature type="transmembrane region" description="Helical" evidence="9">
    <location>
        <begin position="633"/>
        <end position="658"/>
    </location>
</feature>
<dbReference type="NCBIfam" id="NF009585">
    <property type="entry name" value="PRK13024.1-5"/>
    <property type="match status" value="1"/>
</dbReference>
<feature type="domain" description="Protein export membrane protein SecD/SecF C-terminal" evidence="11">
    <location>
        <begin position="787"/>
        <end position="978"/>
    </location>
</feature>
<dbReference type="InterPro" id="IPR022645">
    <property type="entry name" value="SecD/SecF_bac"/>
</dbReference>
<keyword evidence="7 9" id="KW-0811">Translocation</keyword>
<feature type="domain" description="Protein export membrane protein SecD/SecF C-terminal" evidence="11">
    <location>
        <begin position="491"/>
        <end position="661"/>
    </location>
</feature>
<evidence type="ECO:0000256" key="1">
    <source>
        <dbReference type="ARBA" id="ARBA00004651"/>
    </source>
</evidence>
<dbReference type="SUPFAM" id="SSF82866">
    <property type="entry name" value="Multidrug efflux transporter AcrB transmembrane domain"/>
    <property type="match status" value="2"/>
</dbReference>
<keyword evidence="2 9" id="KW-0813">Transport</keyword>
<dbReference type="OrthoDB" id="9805019at2"/>
<comment type="similarity">
    <text evidence="9">Belongs to the SecD/SecF family. SecD subfamily.</text>
</comment>
<protein>
    <recommendedName>
        <fullName evidence="9 10">Multifunctional fusion protein</fullName>
    </recommendedName>
    <domain>
        <recommendedName>
            <fullName evidence="9">Protein translocase subunit SecD</fullName>
        </recommendedName>
    </domain>
    <domain>
        <recommendedName>
            <fullName evidence="10">Protein-export membrane protein SecF</fullName>
        </recommendedName>
    </domain>
</protein>
<dbReference type="Gene3D" id="3.30.1360.200">
    <property type="match status" value="1"/>
</dbReference>
<keyword evidence="6 9" id="KW-1133">Transmembrane helix</keyword>
<evidence type="ECO:0000313" key="14">
    <source>
        <dbReference type="EMBL" id="SKB39116.1"/>
    </source>
</evidence>
<evidence type="ECO:0000256" key="4">
    <source>
        <dbReference type="ARBA" id="ARBA00022692"/>
    </source>
</evidence>
<evidence type="ECO:0000256" key="9">
    <source>
        <dbReference type="HAMAP-Rule" id="MF_01463"/>
    </source>
</evidence>
<organism evidence="14 15">
    <name type="scientific">Daejeonella lutea</name>
    <dbReference type="NCBI Taxonomy" id="572036"/>
    <lineage>
        <taxon>Bacteria</taxon>
        <taxon>Pseudomonadati</taxon>
        <taxon>Bacteroidota</taxon>
        <taxon>Sphingobacteriia</taxon>
        <taxon>Sphingobacteriales</taxon>
        <taxon>Sphingobacteriaceae</taxon>
        <taxon>Daejeonella</taxon>
    </lineage>
</organism>
<dbReference type="GO" id="GO:0015450">
    <property type="term" value="F:protein-transporting ATPase activity"/>
    <property type="evidence" value="ECO:0007669"/>
    <property type="project" value="InterPro"/>
</dbReference>
<dbReference type="InterPro" id="IPR048631">
    <property type="entry name" value="SecD_1st"/>
</dbReference>
<feature type="transmembrane region" description="Helical" evidence="9">
    <location>
        <begin position="508"/>
        <end position="528"/>
    </location>
</feature>
<dbReference type="Gene3D" id="1.20.1640.10">
    <property type="entry name" value="Multidrug efflux transporter AcrB transmembrane domain"/>
    <property type="match status" value="2"/>
</dbReference>
<feature type="transmembrane region" description="Helical" evidence="9">
    <location>
        <begin position="693"/>
        <end position="713"/>
    </location>
</feature>
<dbReference type="RefSeq" id="WP_079701584.1">
    <property type="nucleotide sequence ID" value="NZ_FUYR01000001.1"/>
</dbReference>
<dbReference type="FunFam" id="1.20.1640.10:FF:000004">
    <property type="entry name" value="Protein translocase subunit SecD"/>
    <property type="match status" value="1"/>
</dbReference>
<dbReference type="HAMAP" id="MF_01464_B">
    <property type="entry name" value="SecF_B"/>
    <property type="match status" value="1"/>
</dbReference>
<reference evidence="15" key="1">
    <citation type="submission" date="2017-02" db="EMBL/GenBank/DDBJ databases">
        <authorList>
            <person name="Varghese N."/>
            <person name="Submissions S."/>
        </authorList>
    </citation>
    <scope>NUCLEOTIDE SEQUENCE [LARGE SCALE GENOMIC DNA]</scope>
    <source>
        <strain evidence="15">DSM 22385</strain>
    </source>
</reference>
<dbReference type="GO" id="GO:0006605">
    <property type="term" value="P:protein targeting"/>
    <property type="evidence" value="ECO:0007669"/>
    <property type="project" value="UniProtKB-UniRule"/>
</dbReference>
<evidence type="ECO:0000256" key="7">
    <source>
        <dbReference type="ARBA" id="ARBA00023010"/>
    </source>
</evidence>
<dbReference type="NCBIfam" id="TIGR00916">
    <property type="entry name" value="2A0604s01"/>
    <property type="match status" value="2"/>
</dbReference>
<feature type="domain" description="Protein translocase subunit SecDF P1" evidence="12">
    <location>
        <begin position="178"/>
        <end position="235"/>
    </location>
</feature>
<proteinExistence type="inferred from homology"/>
<dbReference type="Pfam" id="PF02355">
    <property type="entry name" value="SecD_SecF_C"/>
    <property type="match status" value="2"/>
</dbReference>
<feature type="transmembrane region" description="Helical" evidence="9">
    <location>
        <begin position="535"/>
        <end position="558"/>
    </location>
</feature>
<dbReference type="InterPro" id="IPR055344">
    <property type="entry name" value="SecD_SecF_C_bact"/>
</dbReference>
<dbReference type="Proteomes" id="UP000189981">
    <property type="component" value="Unassembled WGS sequence"/>
</dbReference>
<dbReference type="InterPro" id="IPR022646">
    <property type="entry name" value="SecD/SecF_CS"/>
</dbReference>
<feature type="transmembrane region" description="Helical" evidence="9">
    <location>
        <begin position="606"/>
        <end position="627"/>
    </location>
</feature>
<dbReference type="Pfam" id="PF07549">
    <property type="entry name" value="Sec_GG"/>
    <property type="match status" value="1"/>
</dbReference>
<dbReference type="InterPro" id="IPR005665">
    <property type="entry name" value="SecF_bac"/>
</dbReference>
<evidence type="ECO:0000259" key="11">
    <source>
        <dbReference type="Pfam" id="PF02355"/>
    </source>
</evidence>
<evidence type="ECO:0000259" key="12">
    <source>
        <dbReference type="Pfam" id="PF21760"/>
    </source>
</evidence>
<dbReference type="PANTHER" id="PTHR30081:SF1">
    <property type="entry name" value="PROTEIN TRANSLOCASE SUBUNIT SECD"/>
    <property type="match status" value="1"/>
</dbReference>
<evidence type="ECO:0000256" key="8">
    <source>
        <dbReference type="ARBA" id="ARBA00023136"/>
    </source>
</evidence>
<dbReference type="PANTHER" id="PTHR30081">
    <property type="entry name" value="PROTEIN-EXPORT MEMBRANE PROTEIN SEC"/>
    <property type="match status" value="1"/>
</dbReference>
<evidence type="ECO:0000256" key="10">
    <source>
        <dbReference type="HAMAP-Rule" id="MF_01464"/>
    </source>
</evidence>
<evidence type="ECO:0000256" key="5">
    <source>
        <dbReference type="ARBA" id="ARBA00022927"/>
    </source>
</evidence>
<feature type="transmembrane region" description="Helical" evidence="9">
    <location>
        <begin position="873"/>
        <end position="894"/>
    </location>
</feature>
<dbReference type="EMBL" id="FUYR01000001">
    <property type="protein sequence ID" value="SKB39116.1"/>
    <property type="molecule type" value="Genomic_DNA"/>
</dbReference>
<sequence length="988" mass="106861">MQGKGLVKFAAIALTLACLYSLSFTWIANKVEKDAQEFAKGNPAKEKAYLDSVASVPVFSSLSYITYEYAKQREIPLGLDLKGGMNVTMEIALSDMIRNLANKNPDANFNAAIRNAEAAVVKGDNDLIVAFAKEYEKLVPNGKLAPLFATKENSANVKIDASNQDVVNFLKKEADGAIDRSFNILRTRIDKFGVTSPNIQKQQGTNRILIELPGVKDQDRVRNLLQGSAKLEFWETYDNSEIFALLQNVNSILASTNKAGDTTASPAAAQDTAKSKLAALGKKDTTGKVDSAAALNKVQAEQAKLNPLFSILNPATFKGENGQPSLRPGPVVGYAALKDTARVNAYLSSPQVKSVIPSNIRLFWGVKPITPESKVFELYALKTSNLAGGPALEGDVISDARSDYDQRGNAEVVMVMNTEGARAWRTLTANASADPNNKKSVAIVLDNLVYSAPTVQGEIPNGVSSISGNFKIEDTQDLANVLKAGRLPAPAKIVSEYVVGPSLGADSISAGLISTIAGIVVILLFMAMYYSTAGLVANIALLVNLFFLMGVLASLGAVLTLPGIAGIVLSLGMSVDANVLIYERIREELSEGKSIRLAIAEGFTKAMPSILDSNITTFLTGVILYIFGQGPIVGFATTLMIGIITSLFAAIFISRLVFEWMLDRKKPISFSIKATQNLFKDSKFDFISGRRKFYILSSAIILAGIISAFTQGFSLGVDFSGGRSYFVAFDKPVDIEDAREILTNTFETPVEVKTFGSSNQVKITTAYMINDNSLAADDNVKVKLAEGLKKISPVYEIKDSQKVGPTMADDIKTSAIYAVGFSILVIFLYIIIRFKRMAFGFAAILALVHDVLVLLAIFTIFNGWLPFSLDIDQAFVAAILTVMGYSINDTVVVFDRVREYIGQHHSKEENLPTVINNALNSTLSRTVITGLCTMAVLIIIFIFGGEILRGFSFAMLIGVIFGTYSSLFVATPFVVEFIKEKGDEVKKS</sequence>
<feature type="domain" description="SecDF P1 head subdomain" evidence="13">
    <location>
        <begin position="389"/>
        <end position="489"/>
    </location>
</feature>
<evidence type="ECO:0000256" key="3">
    <source>
        <dbReference type="ARBA" id="ARBA00022475"/>
    </source>
</evidence>
<gene>
    <name evidence="10" type="primary">secF</name>
    <name evidence="9" type="synonym">secD</name>
    <name evidence="14" type="ORF">SAMN05661099_1068</name>
</gene>
<dbReference type="InterPro" id="IPR022813">
    <property type="entry name" value="SecD/SecF_arch_bac"/>
</dbReference>
<evidence type="ECO:0000256" key="6">
    <source>
        <dbReference type="ARBA" id="ARBA00022989"/>
    </source>
</evidence>
<dbReference type="HAMAP" id="MF_01463_B">
    <property type="entry name" value="SecD_B"/>
    <property type="match status" value="1"/>
</dbReference>
<evidence type="ECO:0000313" key="15">
    <source>
        <dbReference type="Proteomes" id="UP000189981"/>
    </source>
</evidence>
<dbReference type="Pfam" id="PF22599">
    <property type="entry name" value="SecDF_P1_head"/>
    <property type="match status" value="1"/>
</dbReference>
<comment type="subcellular location">
    <subcellularLocation>
        <location evidence="1 9">Cell membrane</location>
        <topology evidence="1 9">Multi-pass membrane protein</topology>
    </subcellularLocation>
</comment>
<dbReference type="STRING" id="572036.SAMN05661099_1068"/>
<feature type="transmembrane region" description="Helical" evidence="9">
    <location>
        <begin position="814"/>
        <end position="832"/>
    </location>
</feature>
<accession>A0A1T5AVX0</accession>
<dbReference type="InterPro" id="IPR005791">
    <property type="entry name" value="SecD"/>
</dbReference>
<evidence type="ECO:0000256" key="2">
    <source>
        <dbReference type="ARBA" id="ARBA00022448"/>
    </source>
</evidence>
<comment type="similarity">
    <text evidence="10">Belongs to the SecD/SecF family. SecF subfamily.</text>
</comment>
<name>A0A1T5AVX0_9SPHI</name>
<keyword evidence="5 9" id="KW-0653">Protein transport</keyword>
<dbReference type="Pfam" id="PF21760">
    <property type="entry name" value="SecD_1st"/>
    <property type="match status" value="1"/>
</dbReference>
<evidence type="ECO:0000259" key="13">
    <source>
        <dbReference type="Pfam" id="PF22599"/>
    </source>
</evidence>
<comment type="caution">
    <text evidence="9">Lacks conserved residue(s) required for the propagation of feature annotation.</text>
</comment>
<dbReference type="AlphaFoldDB" id="A0A1T5AVX0"/>
<comment type="subunit">
    <text evidence="10">Forms a complex with SecD. Part of the essential Sec protein translocation apparatus which comprises SecA, SecYEG and auxiliary proteins SecDF. Other proteins may also be involved.</text>
</comment>
<feature type="transmembrane region" description="Helical" evidence="9">
    <location>
        <begin position="951"/>
        <end position="978"/>
    </location>
</feature>
<keyword evidence="4 9" id="KW-0812">Transmembrane</keyword>
<dbReference type="PRINTS" id="PR01755">
    <property type="entry name" value="SECFTRNLCASE"/>
</dbReference>
<dbReference type="GO" id="GO:0043952">
    <property type="term" value="P:protein transport by the Sec complex"/>
    <property type="evidence" value="ECO:0007669"/>
    <property type="project" value="UniProtKB-UniRule"/>
</dbReference>
<dbReference type="NCBIfam" id="TIGR01129">
    <property type="entry name" value="secD"/>
    <property type="match status" value="1"/>
</dbReference>